<dbReference type="PANTHER" id="PTHR11364">
    <property type="entry name" value="THIOSULFATE SULFERTANSFERASE"/>
    <property type="match status" value="1"/>
</dbReference>
<organism evidence="4 5">
    <name type="scientific">Acetobacter syzygii</name>
    <dbReference type="NCBI Taxonomy" id="146476"/>
    <lineage>
        <taxon>Bacteria</taxon>
        <taxon>Pseudomonadati</taxon>
        <taxon>Pseudomonadota</taxon>
        <taxon>Alphaproteobacteria</taxon>
        <taxon>Acetobacterales</taxon>
        <taxon>Acetobacteraceae</taxon>
        <taxon>Acetobacter</taxon>
    </lineage>
</organism>
<protein>
    <recommendedName>
        <fullName evidence="3">Rhodanese domain-containing protein</fullName>
    </recommendedName>
</protein>
<dbReference type="Pfam" id="PF00581">
    <property type="entry name" value="Rhodanese"/>
    <property type="match status" value="2"/>
</dbReference>
<dbReference type="SMART" id="SM00450">
    <property type="entry name" value="RHOD"/>
    <property type="match status" value="2"/>
</dbReference>
<proteinExistence type="predicted"/>
<dbReference type="PANTHER" id="PTHR11364:SF27">
    <property type="entry name" value="SULFURTRANSFERASE"/>
    <property type="match status" value="1"/>
</dbReference>
<feature type="domain" description="Rhodanese" evidence="3">
    <location>
        <begin position="19"/>
        <end position="137"/>
    </location>
</feature>
<accession>A0A270BWC7</accession>
<comment type="caution">
    <text evidence="4">The sequence shown here is derived from an EMBL/GenBank/DDBJ whole genome shotgun (WGS) entry which is preliminary data.</text>
</comment>
<evidence type="ECO:0000256" key="1">
    <source>
        <dbReference type="ARBA" id="ARBA00022679"/>
    </source>
</evidence>
<dbReference type="STRING" id="1231343.Absy_027_106"/>
<dbReference type="OrthoDB" id="9781034at2"/>
<dbReference type="GO" id="GO:0004792">
    <property type="term" value="F:thiosulfate-cyanide sulfurtransferase activity"/>
    <property type="evidence" value="ECO:0007669"/>
    <property type="project" value="TreeGrafter"/>
</dbReference>
<dbReference type="FunFam" id="3.40.250.10:FF:000001">
    <property type="entry name" value="Sulfurtransferase"/>
    <property type="match status" value="1"/>
</dbReference>
<feature type="domain" description="Rhodanese" evidence="3">
    <location>
        <begin position="169"/>
        <end position="283"/>
    </location>
</feature>
<dbReference type="PROSITE" id="PS50206">
    <property type="entry name" value="RHODANESE_3"/>
    <property type="match status" value="2"/>
</dbReference>
<dbReference type="RefSeq" id="WP_095351100.1">
    <property type="nucleotide sequence ID" value="NZ_NDFO01000003.1"/>
</dbReference>
<dbReference type="CDD" id="cd01448">
    <property type="entry name" value="TST_Repeat_1"/>
    <property type="match status" value="1"/>
</dbReference>
<dbReference type="InterPro" id="IPR001763">
    <property type="entry name" value="Rhodanese-like_dom"/>
</dbReference>
<dbReference type="Proteomes" id="UP000216033">
    <property type="component" value="Unassembled WGS sequence"/>
</dbReference>
<dbReference type="InterPro" id="IPR045078">
    <property type="entry name" value="TST/MPST-like"/>
</dbReference>
<dbReference type="Gene3D" id="3.40.250.10">
    <property type="entry name" value="Rhodanese-like domain"/>
    <property type="match status" value="2"/>
</dbReference>
<keyword evidence="2" id="KW-0677">Repeat</keyword>
<evidence type="ECO:0000313" key="5">
    <source>
        <dbReference type="Proteomes" id="UP000216033"/>
    </source>
</evidence>
<keyword evidence="5" id="KW-1185">Reference proteome</keyword>
<evidence type="ECO:0000256" key="2">
    <source>
        <dbReference type="ARBA" id="ARBA00022737"/>
    </source>
</evidence>
<dbReference type="AlphaFoldDB" id="A0A270BWC7"/>
<evidence type="ECO:0000313" key="4">
    <source>
        <dbReference type="EMBL" id="PAL29340.1"/>
    </source>
</evidence>
<name>A0A270BWC7_9PROT</name>
<dbReference type="CDD" id="cd01449">
    <property type="entry name" value="TST_Repeat_2"/>
    <property type="match status" value="1"/>
</dbReference>
<keyword evidence="1" id="KW-0808">Transferase</keyword>
<sequence length="290" mass="31348">MCGAWQDIIEVSALRSRMEQGAVQVVDATWAPPSAMRDLDAEFQAGHIPGAIRCDVDMLCLPVATPPSRMLPNAQDFARLVAQAGLDMARPIVVYDRSGLYSAARIWWMFKIHGHTQIAVLNGGYPAWTASGAPVEQGQVFLSHSSVTYTLEQQQDVTKTWQDVLHNVQSGKALLVDVRPPAFFSGHASGVYQGVRAGHIPGAINVPYASLLDSNGRLKNIPDLEEIFEKSGISSQKPIIVSCGSGVTACILALALSVAGYPLPAIYDGSWEEWGSREDLPVELSVQVHD</sequence>
<dbReference type="SUPFAM" id="SSF52821">
    <property type="entry name" value="Rhodanese/Cell cycle control phosphatase"/>
    <property type="match status" value="2"/>
</dbReference>
<dbReference type="EMBL" id="NDFP01000001">
    <property type="protein sequence ID" value="PAL29340.1"/>
    <property type="molecule type" value="Genomic_DNA"/>
</dbReference>
<dbReference type="InterPro" id="IPR036873">
    <property type="entry name" value="Rhodanese-like_dom_sf"/>
</dbReference>
<reference evidence="4 5" key="1">
    <citation type="submission" date="2017-04" db="EMBL/GenBank/DDBJ databases">
        <title>Kefir bacterial isolates.</title>
        <authorList>
            <person name="Kim Y."/>
            <person name="Blasche S."/>
            <person name="Patil K.R."/>
        </authorList>
    </citation>
    <scope>NUCLEOTIDE SEQUENCE [LARGE SCALE GENOMIC DNA]</scope>
    <source>
        <strain evidence="4 5">KR-2</strain>
    </source>
</reference>
<gene>
    <name evidence="4" type="ORF">B9K05_01475</name>
</gene>
<evidence type="ECO:0000259" key="3">
    <source>
        <dbReference type="PROSITE" id="PS50206"/>
    </source>
</evidence>